<reference evidence="1" key="2">
    <citation type="submission" date="2013-03" db="EMBL/GenBank/DDBJ databases">
        <title>The Genome Sequence of Oribacterium sp. ACB1.</title>
        <authorList>
            <consortium name="The Broad Institute Genomics Platform"/>
            <consortium name="The Broad Institute Genome Sequencing Center for Infectious Disease"/>
            <person name="Earl A."/>
            <person name="Ward D."/>
            <person name="Feldgarden M."/>
            <person name="Gevers D."/>
            <person name="Sizova M."/>
            <person name="Hazen A."/>
            <person name="Epstein S."/>
            <person name="Walker B."/>
            <person name="Young S."/>
            <person name="Zeng Q."/>
            <person name="Gargeya S."/>
            <person name="Fitzgerald M."/>
            <person name="Haas B."/>
            <person name="Abouelleil A."/>
            <person name="Allen A.W."/>
            <person name="Alvarado L."/>
            <person name="Arachchi H.M."/>
            <person name="Berlin A.M."/>
            <person name="Chapman S.B."/>
            <person name="Gainer-Dewar J."/>
            <person name="Goldberg J."/>
            <person name="Griggs A."/>
            <person name="Gujja S."/>
            <person name="Hansen M."/>
            <person name="Howarth C."/>
            <person name="Imamovic A."/>
            <person name="Ireland A."/>
            <person name="Larimer J."/>
            <person name="McCowan C."/>
            <person name="Murphy C."/>
            <person name="Pearson M."/>
            <person name="Poon T.W."/>
            <person name="Priest M."/>
            <person name="Roberts A."/>
            <person name="Saif S."/>
            <person name="Shea T."/>
            <person name="Sisk P."/>
            <person name="Sykes S."/>
            <person name="Wortman J."/>
            <person name="Nusbaum C."/>
            <person name="Birren B."/>
        </authorList>
    </citation>
    <scope>NUCLEOTIDE SEQUENCE [LARGE SCALE GENOMIC DNA]</scope>
    <source>
        <strain evidence="1">ACB1</strain>
    </source>
</reference>
<accession>G9WK70</accession>
<dbReference type="Proteomes" id="UP000018461">
    <property type="component" value="Unassembled WGS sequence"/>
</dbReference>
<evidence type="ECO:0000313" key="1">
    <source>
        <dbReference type="EMBL" id="EHL13712.1"/>
    </source>
</evidence>
<name>G9WK70_9FIRM</name>
<evidence type="ECO:0000313" key="2">
    <source>
        <dbReference type="Proteomes" id="UP000018461"/>
    </source>
</evidence>
<proteinExistence type="predicted"/>
<protein>
    <recommendedName>
        <fullName evidence="3">Nif11 domain-containing protein</fullName>
    </recommendedName>
</protein>
<reference evidence="1" key="1">
    <citation type="submission" date="2011-08" db="EMBL/GenBank/DDBJ databases">
        <authorList>
            <consortium name="The Broad Institute Genome Sequencing Platform"/>
            <person name="Earl A."/>
            <person name="Ward D."/>
            <person name="Feldgarden M."/>
            <person name="Gevers D."/>
            <person name="Sizova M."/>
            <person name="Hazen A."/>
            <person name="Epstein S."/>
            <person name="Young S.K."/>
            <person name="Zeng Q."/>
            <person name="Gargeya S."/>
            <person name="Fitzgerald M."/>
            <person name="Haas B."/>
            <person name="Abouelleil A."/>
            <person name="Alvarado L."/>
            <person name="Arachchi H.M."/>
            <person name="Berlin A."/>
            <person name="Brown A."/>
            <person name="Chapman S.B."/>
            <person name="Chen Z."/>
            <person name="Dunbar C."/>
            <person name="Freedman E."/>
            <person name="Gearin G."/>
            <person name="Gellesch M."/>
            <person name="Goldberg J."/>
            <person name="Griggs A."/>
            <person name="Gujja S."/>
            <person name="Heiman D."/>
            <person name="Howarth C."/>
            <person name="Larson L."/>
            <person name="Lui A."/>
            <person name="MacDonald P.J.P."/>
            <person name="Montmayeur A."/>
            <person name="Murphy C."/>
            <person name="Neiman D."/>
            <person name="Pearson M."/>
            <person name="Priest M."/>
            <person name="Roberts A."/>
            <person name="Saif S."/>
            <person name="Shea T."/>
            <person name="Shenoy N."/>
            <person name="Sisk P."/>
            <person name="Stolte C."/>
            <person name="Sykes S."/>
            <person name="Wortman J."/>
            <person name="Nusbaum C."/>
            <person name="Birren B."/>
        </authorList>
    </citation>
    <scope>NUCLEOTIDE SEQUENCE</scope>
    <source>
        <strain evidence="1">ACB1</strain>
    </source>
</reference>
<dbReference type="RefSeq" id="WP_009535616.1">
    <property type="nucleotide sequence ID" value="NZ_KE148312.1"/>
</dbReference>
<gene>
    <name evidence="1" type="ORF">HMPREF9625_01777</name>
</gene>
<organism evidence="1 2">
    <name type="scientific">Oribacterium parvum ACB1</name>
    <dbReference type="NCBI Taxonomy" id="796943"/>
    <lineage>
        <taxon>Bacteria</taxon>
        <taxon>Bacillati</taxon>
        <taxon>Bacillota</taxon>
        <taxon>Clostridia</taxon>
        <taxon>Lachnospirales</taxon>
        <taxon>Lachnospiraceae</taxon>
        <taxon>Oribacterium</taxon>
    </lineage>
</organism>
<dbReference type="EMBL" id="AFZC02000002">
    <property type="protein sequence ID" value="EHL13712.1"/>
    <property type="molecule type" value="Genomic_DNA"/>
</dbReference>
<keyword evidence="2" id="KW-1185">Reference proteome</keyword>
<sequence>MTKMEVKQKVEKLLTANSLCPEGREAVQAYLEAYGTADEKGKVEALLKELEEDITSIDDLIAFAGSEHGRQIFGEEKAAAILKAAKEAKEKGEETCICEACQIAKLILANKTALLS</sequence>
<dbReference type="PATRIC" id="fig|796943.3.peg.118"/>
<dbReference type="AlphaFoldDB" id="G9WK70"/>
<dbReference type="STRING" id="796943.HMPREF9625_01777"/>
<evidence type="ECO:0008006" key="3">
    <source>
        <dbReference type="Google" id="ProtNLM"/>
    </source>
</evidence>
<comment type="caution">
    <text evidence="1">The sequence shown here is derived from an EMBL/GenBank/DDBJ whole genome shotgun (WGS) entry which is preliminary data.</text>
</comment>
<dbReference type="HOGENOM" id="CLU_144126_0_0_9"/>